<feature type="transmembrane region" description="Helical" evidence="1">
    <location>
        <begin position="71"/>
        <end position="95"/>
    </location>
</feature>
<feature type="transmembrane region" description="Helical" evidence="1">
    <location>
        <begin position="45"/>
        <end position="65"/>
    </location>
</feature>
<accession>A0A1T5CYZ3</accession>
<protein>
    <submittedName>
        <fullName evidence="2">Uncharacterized protein</fullName>
    </submittedName>
</protein>
<dbReference type="OrthoDB" id="1160385at2"/>
<feature type="transmembrane region" description="Helical" evidence="1">
    <location>
        <begin position="122"/>
        <end position="143"/>
    </location>
</feature>
<evidence type="ECO:0000313" key="3">
    <source>
        <dbReference type="Proteomes" id="UP000190339"/>
    </source>
</evidence>
<keyword evidence="1" id="KW-0472">Membrane</keyword>
<sequence length="199" mass="22781">MEIEELQAAWLQMSKDLNQQKKLTNDIILNMTQEKYQNKFRNVTTYETVGAFICFCIALLLIVKFGKLDTWYLKACGIFSLSYLIVLPILVLKALKEIKTLDISKNSYKANLSHYVKAKNRLLRLQQIGMGVGILGMFFIVPVFSKISSNKNIFEIGLKTEQVVLLALTILITIVFCVWAYKGYQRLTLSAEELLKDLV</sequence>
<dbReference type="Proteomes" id="UP000190339">
    <property type="component" value="Unassembled WGS sequence"/>
</dbReference>
<name>A0A1T5CYZ3_9FLAO</name>
<dbReference type="AlphaFoldDB" id="A0A1T5CYZ3"/>
<gene>
    <name evidence="2" type="ORF">SAMN05660866_02549</name>
</gene>
<dbReference type="STRING" id="561365.SAMN05660866_02549"/>
<keyword evidence="1" id="KW-1133">Transmembrane helix</keyword>
<organism evidence="2 3">
    <name type="scientific">Maribacter arcticus</name>
    <dbReference type="NCBI Taxonomy" id="561365"/>
    <lineage>
        <taxon>Bacteria</taxon>
        <taxon>Pseudomonadati</taxon>
        <taxon>Bacteroidota</taxon>
        <taxon>Flavobacteriia</taxon>
        <taxon>Flavobacteriales</taxon>
        <taxon>Flavobacteriaceae</taxon>
        <taxon>Maribacter</taxon>
    </lineage>
</organism>
<evidence type="ECO:0000313" key="2">
    <source>
        <dbReference type="EMBL" id="SKB64692.1"/>
    </source>
</evidence>
<evidence type="ECO:0000256" key="1">
    <source>
        <dbReference type="SAM" id="Phobius"/>
    </source>
</evidence>
<dbReference type="RefSeq" id="WP_079513000.1">
    <property type="nucleotide sequence ID" value="NZ_FUYL01000008.1"/>
</dbReference>
<keyword evidence="3" id="KW-1185">Reference proteome</keyword>
<proteinExistence type="predicted"/>
<reference evidence="3" key="1">
    <citation type="submission" date="2017-02" db="EMBL/GenBank/DDBJ databases">
        <authorList>
            <person name="Varghese N."/>
            <person name="Submissions S."/>
        </authorList>
    </citation>
    <scope>NUCLEOTIDE SEQUENCE [LARGE SCALE GENOMIC DNA]</scope>
    <source>
        <strain evidence="3">DSM 23546</strain>
    </source>
</reference>
<dbReference type="EMBL" id="FUYL01000008">
    <property type="protein sequence ID" value="SKB64692.1"/>
    <property type="molecule type" value="Genomic_DNA"/>
</dbReference>
<keyword evidence="1" id="KW-0812">Transmembrane</keyword>
<feature type="transmembrane region" description="Helical" evidence="1">
    <location>
        <begin position="163"/>
        <end position="181"/>
    </location>
</feature>